<feature type="transmembrane region" description="Helical" evidence="1">
    <location>
        <begin position="7"/>
        <end position="25"/>
    </location>
</feature>
<dbReference type="InterPro" id="IPR021309">
    <property type="entry name" value="YgaP-like_TM"/>
</dbReference>
<gene>
    <name evidence="3" type="ORF">J2S37_002652</name>
</gene>
<keyword evidence="1" id="KW-0812">Transmembrane</keyword>
<organism evidence="3 4">
    <name type="scientific">Corynebacterium felinum</name>
    <dbReference type="NCBI Taxonomy" id="131318"/>
    <lineage>
        <taxon>Bacteria</taxon>
        <taxon>Bacillati</taxon>
        <taxon>Actinomycetota</taxon>
        <taxon>Actinomycetes</taxon>
        <taxon>Mycobacteriales</taxon>
        <taxon>Corynebacteriaceae</taxon>
        <taxon>Corynebacterium</taxon>
    </lineage>
</organism>
<protein>
    <submittedName>
        <fullName evidence="3">ABC-type glycerol-3-phosphate transport system permease component</fullName>
    </submittedName>
</protein>
<proteinExistence type="predicted"/>
<evidence type="ECO:0000259" key="2">
    <source>
        <dbReference type="Pfam" id="PF11127"/>
    </source>
</evidence>
<sequence length="66" mass="7173">MKTNEGTIDRVVRIVIAVIAAYFAYTNQGALAIVLWVVAAIMAITAVVGFCPLYRIFGVSTCKLKH</sequence>
<comment type="caution">
    <text evidence="3">The sequence shown here is derived from an EMBL/GenBank/DDBJ whole genome shotgun (WGS) entry which is preliminary data.</text>
</comment>
<keyword evidence="1" id="KW-0472">Membrane</keyword>
<dbReference type="Pfam" id="PF11127">
    <property type="entry name" value="YgaP-like_TM"/>
    <property type="match status" value="1"/>
</dbReference>
<evidence type="ECO:0000313" key="3">
    <source>
        <dbReference type="EMBL" id="MDR7356114.1"/>
    </source>
</evidence>
<keyword evidence="1" id="KW-1133">Transmembrane helix</keyword>
<name>A0ABU2BDS6_9CORY</name>
<keyword evidence="4" id="KW-1185">Reference proteome</keyword>
<dbReference type="Proteomes" id="UP001183619">
    <property type="component" value="Unassembled WGS sequence"/>
</dbReference>
<evidence type="ECO:0000256" key="1">
    <source>
        <dbReference type="SAM" id="Phobius"/>
    </source>
</evidence>
<accession>A0ABU2BDS6</accession>
<feature type="transmembrane region" description="Helical" evidence="1">
    <location>
        <begin position="31"/>
        <end position="57"/>
    </location>
</feature>
<feature type="domain" description="Inner membrane protein YgaP-like transmembrane" evidence="2">
    <location>
        <begin position="1"/>
        <end position="64"/>
    </location>
</feature>
<dbReference type="EMBL" id="JAVDYF010000001">
    <property type="protein sequence ID" value="MDR7356114.1"/>
    <property type="molecule type" value="Genomic_DNA"/>
</dbReference>
<evidence type="ECO:0000313" key="4">
    <source>
        <dbReference type="Proteomes" id="UP001183619"/>
    </source>
</evidence>
<reference evidence="3 4" key="1">
    <citation type="submission" date="2023-07" db="EMBL/GenBank/DDBJ databases">
        <title>Sequencing the genomes of 1000 actinobacteria strains.</title>
        <authorList>
            <person name="Klenk H.-P."/>
        </authorList>
    </citation>
    <scope>NUCLEOTIDE SEQUENCE [LARGE SCALE GENOMIC DNA]</scope>
    <source>
        <strain evidence="3 4">DSM 44508</strain>
    </source>
</reference>
<dbReference type="RefSeq" id="WP_277104605.1">
    <property type="nucleotide sequence ID" value="NZ_BAAAJS010000056.1"/>
</dbReference>